<accession>A0A0F9GNH3</accession>
<name>A0A0F9GNH3_9ZZZZ</name>
<gene>
    <name evidence="2" type="ORF">LCGC14_1804690</name>
</gene>
<evidence type="ECO:0000313" key="2">
    <source>
        <dbReference type="EMBL" id="KKM00415.1"/>
    </source>
</evidence>
<evidence type="ECO:0000256" key="1">
    <source>
        <dbReference type="SAM" id="MobiDB-lite"/>
    </source>
</evidence>
<organism evidence="2">
    <name type="scientific">marine sediment metagenome</name>
    <dbReference type="NCBI Taxonomy" id="412755"/>
    <lineage>
        <taxon>unclassified sequences</taxon>
        <taxon>metagenomes</taxon>
        <taxon>ecological metagenomes</taxon>
    </lineage>
</organism>
<feature type="non-terminal residue" evidence="2">
    <location>
        <position position="1"/>
    </location>
</feature>
<dbReference type="AlphaFoldDB" id="A0A0F9GNH3"/>
<proteinExistence type="predicted"/>
<comment type="caution">
    <text evidence="2">The sequence shown here is derived from an EMBL/GenBank/DDBJ whole genome shotgun (WGS) entry which is preliminary data.</text>
</comment>
<protein>
    <submittedName>
        <fullName evidence="2">Uncharacterized protein</fullName>
    </submittedName>
</protein>
<sequence length="147" mass="16620">FTPAMPAHDNGVCEWEIIFKLSPFDEIMLGNRAELTAALGTRSELIIALGTRFALIAAVKAHFKLTDNEWNRQTKQTHYLLLLALLAHLLQEKLSKCVKKLMREGKTQEEAEEICRERETSTSPVGSDEVERSKQLLGDPRRRMGAT</sequence>
<feature type="compositionally biased region" description="Basic and acidic residues" evidence="1">
    <location>
        <begin position="105"/>
        <end position="120"/>
    </location>
</feature>
<reference evidence="2" key="1">
    <citation type="journal article" date="2015" name="Nature">
        <title>Complex archaea that bridge the gap between prokaryotes and eukaryotes.</title>
        <authorList>
            <person name="Spang A."/>
            <person name="Saw J.H."/>
            <person name="Jorgensen S.L."/>
            <person name="Zaremba-Niedzwiedzka K."/>
            <person name="Martijn J."/>
            <person name="Lind A.E."/>
            <person name="van Eijk R."/>
            <person name="Schleper C."/>
            <person name="Guy L."/>
            <person name="Ettema T.J."/>
        </authorList>
    </citation>
    <scope>NUCLEOTIDE SEQUENCE</scope>
</reference>
<feature type="compositionally biased region" description="Basic and acidic residues" evidence="1">
    <location>
        <begin position="129"/>
        <end position="147"/>
    </location>
</feature>
<feature type="region of interest" description="Disordered" evidence="1">
    <location>
        <begin position="105"/>
        <end position="147"/>
    </location>
</feature>
<dbReference type="EMBL" id="LAZR01017441">
    <property type="protein sequence ID" value="KKM00415.1"/>
    <property type="molecule type" value="Genomic_DNA"/>
</dbReference>